<accession>E5A4N6</accession>
<sequence>MLGQKEAKPKKSKKKKKKTKKKKSSEEDPTRDITRRIERLDDADFPLFPFFFDAAEQPMRHRTVVLAHPRPLLL</sequence>
<keyword evidence="3" id="KW-1185">Reference proteome</keyword>
<dbReference type="HOGENOM" id="CLU_2688268_0_0_1"/>
<feature type="region of interest" description="Disordered" evidence="1">
    <location>
        <begin position="1"/>
        <end position="35"/>
    </location>
</feature>
<proteinExistence type="predicted"/>
<dbReference type="AlphaFoldDB" id="E5A4N6"/>
<dbReference type="Proteomes" id="UP000002668">
    <property type="component" value="Genome"/>
</dbReference>
<feature type="compositionally biased region" description="Basic and acidic residues" evidence="1">
    <location>
        <begin position="24"/>
        <end position="35"/>
    </location>
</feature>
<gene>
    <name evidence="2" type="ORF">LEMA_uP078230.1</name>
</gene>
<evidence type="ECO:0000256" key="1">
    <source>
        <dbReference type="SAM" id="MobiDB-lite"/>
    </source>
</evidence>
<organism evidence="3">
    <name type="scientific">Leptosphaeria maculans (strain JN3 / isolate v23.1.3 / race Av1-4-5-6-7-8)</name>
    <name type="common">Blackleg fungus</name>
    <name type="synonym">Phoma lingam</name>
    <dbReference type="NCBI Taxonomy" id="985895"/>
    <lineage>
        <taxon>Eukaryota</taxon>
        <taxon>Fungi</taxon>
        <taxon>Dikarya</taxon>
        <taxon>Ascomycota</taxon>
        <taxon>Pezizomycotina</taxon>
        <taxon>Dothideomycetes</taxon>
        <taxon>Pleosporomycetidae</taxon>
        <taxon>Pleosporales</taxon>
        <taxon>Pleosporineae</taxon>
        <taxon>Leptosphaeriaceae</taxon>
        <taxon>Plenodomus</taxon>
        <taxon>Plenodomus lingam/Leptosphaeria maculans species complex</taxon>
    </lineage>
</organism>
<evidence type="ECO:0000313" key="3">
    <source>
        <dbReference type="Proteomes" id="UP000002668"/>
    </source>
</evidence>
<reference evidence="3" key="1">
    <citation type="journal article" date="2011" name="Nat. Commun.">
        <title>Effector diversification within compartments of the Leptosphaeria maculans genome affected by Repeat-Induced Point mutations.</title>
        <authorList>
            <person name="Rouxel T."/>
            <person name="Grandaubert J."/>
            <person name="Hane J.K."/>
            <person name="Hoede C."/>
            <person name="van de Wouw A.P."/>
            <person name="Couloux A."/>
            <person name="Dominguez V."/>
            <person name="Anthouard V."/>
            <person name="Bally P."/>
            <person name="Bourras S."/>
            <person name="Cozijnsen A.J."/>
            <person name="Ciuffetti L.M."/>
            <person name="Degrave A."/>
            <person name="Dilmaghani A."/>
            <person name="Duret L."/>
            <person name="Fudal I."/>
            <person name="Goodwin S.B."/>
            <person name="Gout L."/>
            <person name="Glaser N."/>
            <person name="Linglin J."/>
            <person name="Kema G.H.J."/>
            <person name="Lapalu N."/>
            <person name="Lawrence C.B."/>
            <person name="May K."/>
            <person name="Meyer M."/>
            <person name="Ollivier B."/>
            <person name="Poulain J."/>
            <person name="Schoch C.L."/>
            <person name="Simon A."/>
            <person name="Spatafora J.W."/>
            <person name="Stachowiak A."/>
            <person name="Turgeon B.G."/>
            <person name="Tyler B.M."/>
            <person name="Vincent D."/>
            <person name="Weissenbach J."/>
            <person name="Amselem J."/>
            <person name="Quesneville H."/>
            <person name="Oliver R.P."/>
            <person name="Wincker P."/>
            <person name="Balesdent M.-H."/>
            <person name="Howlett B.J."/>
        </authorList>
    </citation>
    <scope>NUCLEOTIDE SEQUENCE [LARGE SCALE GENOMIC DNA]</scope>
    <source>
        <strain evidence="3">JN3 / isolate v23.1.3 / race Av1-4-5-6-7-8</strain>
    </source>
</reference>
<evidence type="ECO:0000313" key="2">
    <source>
        <dbReference type="EMBL" id="CBX98584.1"/>
    </source>
</evidence>
<feature type="compositionally biased region" description="Basic residues" evidence="1">
    <location>
        <begin position="10"/>
        <end position="23"/>
    </location>
</feature>
<dbReference type="VEuPathDB" id="FungiDB:LEMA_uP078230.1"/>
<dbReference type="InParanoid" id="E5A4N6"/>
<name>E5A4N6_LEPMJ</name>
<protein>
    <submittedName>
        <fullName evidence="2">Predicted protein</fullName>
    </submittedName>
</protein>
<dbReference type="EMBL" id="FP929134">
    <property type="protein sequence ID" value="CBX98584.1"/>
    <property type="molecule type" value="Genomic_DNA"/>
</dbReference>